<comment type="caution">
    <text evidence="1">The sequence shown here is derived from an EMBL/GenBank/DDBJ whole genome shotgun (WGS) entry which is preliminary data.</text>
</comment>
<dbReference type="Gene3D" id="1.10.1070.20">
    <property type="match status" value="1"/>
</dbReference>
<evidence type="ECO:0008006" key="3">
    <source>
        <dbReference type="Google" id="ProtNLM"/>
    </source>
</evidence>
<dbReference type="EMBL" id="JAVDWN010000005">
    <property type="protein sequence ID" value="MDR7163939.1"/>
    <property type="molecule type" value="Genomic_DNA"/>
</dbReference>
<proteinExistence type="predicted"/>
<protein>
    <recommendedName>
        <fullName evidence="3">HipA-like C-terminal domain-containing protein</fullName>
    </recommendedName>
</protein>
<dbReference type="AlphaFoldDB" id="A0AAW8NBC6"/>
<sequence>MKSFDRIDACDWELIEDETAGVEIKWWLRDSENNSWLFKSVTVKDGFRYGEDWSELIASHLAGLISVPTAPVQLAHRDGFEGNISQNIRPETHELQPGRVWMSSLRIPGYEPGNVRGRPGHSLTNICESLEGLLPPPNHEYPPSFSAYDAFCGLMILDAWISNRDRHDENWSVLIPLIPGEDKRLCGSYDLASSLGFNLHEEKLLRILATPRGIHMWAERGTAHRLEHVPPSKPVTLVQAAKASLELASEEARQYWLAKIDSLDTTSAAAVVARVPEMSEARRSFITELLSINAERLQNECRINA</sequence>
<dbReference type="GeneID" id="97422877"/>
<dbReference type="Proteomes" id="UP001262032">
    <property type="component" value="Unassembled WGS sequence"/>
</dbReference>
<accession>A0AAW8NBC6</accession>
<reference evidence="1" key="1">
    <citation type="submission" date="2023-07" db="EMBL/GenBank/DDBJ databases">
        <title>Sorghum-associated microbial communities from plants grown in Nebraska, USA.</title>
        <authorList>
            <person name="Schachtman D."/>
        </authorList>
    </citation>
    <scope>NUCLEOTIDE SEQUENCE</scope>
    <source>
        <strain evidence="1">BE261</strain>
    </source>
</reference>
<organism evidence="1 2">
    <name type="scientific">Pseudarthrobacter oxydans</name>
    <name type="common">Arthrobacter oxydans</name>
    <dbReference type="NCBI Taxonomy" id="1671"/>
    <lineage>
        <taxon>Bacteria</taxon>
        <taxon>Bacillati</taxon>
        <taxon>Actinomycetota</taxon>
        <taxon>Actinomycetes</taxon>
        <taxon>Micrococcales</taxon>
        <taxon>Micrococcaceae</taxon>
        <taxon>Pseudarthrobacter</taxon>
    </lineage>
</organism>
<dbReference type="RefSeq" id="WP_310112467.1">
    <property type="nucleotide sequence ID" value="NZ_JAVDTN010000007.1"/>
</dbReference>
<evidence type="ECO:0000313" key="1">
    <source>
        <dbReference type="EMBL" id="MDR7163939.1"/>
    </source>
</evidence>
<gene>
    <name evidence="1" type="ORF">J2X12_001954</name>
</gene>
<name>A0AAW8NBC6_PSEOX</name>
<evidence type="ECO:0000313" key="2">
    <source>
        <dbReference type="Proteomes" id="UP001262032"/>
    </source>
</evidence>